<dbReference type="AlphaFoldDB" id="A0A9K3L0V9"/>
<keyword evidence="2" id="KW-1185">Reference proteome</keyword>
<reference evidence="1" key="2">
    <citation type="submission" date="2021-04" db="EMBL/GenBank/DDBJ databases">
        <authorList>
            <person name="Podell S."/>
        </authorList>
    </citation>
    <scope>NUCLEOTIDE SEQUENCE</scope>
    <source>
        <strain evidence="1">Hildebrandi</strain>
    </source>
</reference>
<evidence type="ECO:0000313" key="2">
    <source>
        <dbReference type="Proteomes" id="UP000693970"/>
    </source>
</evidence>
<proteinExistence type="predicted"/>
<organism evidence="1 2">
    <name type="scientific">Nitzschia inconspicua</name>
    <dbReference type="NCBI Taxonomy" id="303405"/>
    <lineage>
        <taxon>Eukaryota</taxon>
        <taxon>Sar</taxon>
        <taxon>Stramenopiles</taxon>
        <taxon>Ochrophyta</taxon>
        <taxon>Bacillariophyta</taxon>
        <taxon>Bacillariophyceae</taxon>
        <taxon>Bacillariophycidae</taxon>
        <taxon>Bacillariales</taxon>
        <taxon>Bacillariaceae</taxon>
        <taxon>Nitzschia</taxon>
    </lineage>
</organism>
<evidence type="ECO:0000313" key="1">
    <source>
        <dbReference type="EMBL" id="KAG7352800.1"/>
    </source>
</evidence>
<sequence length="147" mass="16941">MEEFIEMVSTNARDFVDMIFTICESIAWHLGWTRRCRVIDYMQQTMGVELLLTDREGHALTILASKYDGTSWESPESFEVFQNLELLSLSDCTGNFPKSPISLENLRILDILDCRGLNLASLQSKTLEQLHLEDHFSNESYRKVSQS</sequence>
<accession>A0A9K3L0V9</accession>
<comment type="caution">
    <text evidence="1">The sequence shown here is derived from an EMBL/GenBank/DDBJ whole genome shotgun (WGS) entry which is preliminary data.</text>
</comment>
<protein>
    <submittedName>
        <fullName evidence="1">Uncharacterized protein</fullName>
    </submittedName>
</protein>
<dbReference type="EMBL" id="JAGRRH010000017">
    <property type="protein sequence ID" value="KAG7352800.1"/>
    <property type="molecule type" value="Genomic_DNA"/>
</dbReference>
<name>A0A9K3L0V9_9STRA</name>
<dbReference type="Proteomes" id="UP000693970">
    <property type="component" value="Unassembled WGS sequence"/>
</dbReference>
<gene>
    <name evidence="1" type="ORF">IV203_008848</name>
</gene>
<reference evidence="1" key="1">
    <citation type="journal article" date="2021" name="Sci. Rep.">
        <title>Diploid genomic architecture of Nitzschia inconspicua, an elite biomass production diatom.</title>
        <authorList>
            <person name="Oliver A."/>
            <person name="Podell S."/>
            <person name="Pinowska A."/>
            <person name="Traller J.C."/>
            <person name="Smith S.R."/>
            <person name="McClure R."/>
            <person name="Beliaev A."/>
            <person name="Bohutskyi P."/>
            <person name="Hill E.A."/>
            <person name="Rabines A."/>
            <person name="Zheng H."/>
            <person name="Allen L.Z."/>
            <person name="Kuo A."/>
            <person name="Grigoriev I.V."/>
            <person name="Allen A.E."/>
            <person name="Hazlebeck D."/>
            <person name="Allen E.E."/>
        </authorList>
    </citation>
    <scope>NUCLEOTIDE SEQUENCE</scope>
    <source>
        <strain evidence="1">Hildebrandi</strain>
    </source>
</reference>